<name>A0A8B6UXC4_9PSED</name>
<evidence type="ECO:0000313" key="3">
    <source>
        <dbReference type="Proteomes" id="UP000663914"/>
    </source>
</evidence>
<dbReference type="Proteomes" id="UP000663914">
    <property type="component" value="Chromosome"/>
</dbReference>
<dbReference type="OrthoDB" id="9961300at2"/>
<evidence type="ECO:0000256" key="1">
    <source>
        <dbReference type="SAM" id="Phobius"/>
    </source>
</evidence>
<evidence type="ECO:0000313" key="2">
    <source>
        <dbReference type="EMBL" id="QTH16551.1"/>
    </source>
</evidence>
<protein>
    <submittedName>
        <fullName evidence="2">Uncharacterized protein</fullName>
    </submittedName>
</protein>
<organism evidence="2 3">
    <name type="scientific">Pseudomonas corrugata</name>
    <dbReference type="NCBI Taxonomy" id="47879"/>
    <lineage>
        <taxon>Bacteria</taxon>
        <taxon>Pseudomonadati</taxon>
        <taxon>Pseudomonadota</taxon>
        <taxon>Gammaproteobacteria</taxon>
        <taxon>Pseudomonadales</taxon>
        <taxon>Pseudomonadaceae</taxon>
        <taxon>Pseudomonas</taxon>
    </lineage>
</organism>
<sequence>MKKPKYGPSFWSAPPMTAGYKILLPLIMLLPLAALWMQGVWSTSYAALSCGISSLLYVGLPWTNALARGRFEREYLGYRAAIEARFIQPDVTSGERDFLLGRLAKLEAQFHMLLNPEPCLQFARNLGAVGSYLARVFARY</sequence>
<feature type="transmembrane region" description="Helical" evidence="1">
    <location>
        <begin position="45"/>
        <end position="63"/>
    </location>
</feature>
<accession>A0A8B6UXC4</accession>
<reference evidence="2" key="2">
    <citation type="submission" date="2021-03" db="EMBL/GenBank/DDBJ databases">
        <authorList>
            <person name="Valentovich L.N."/>
            <person name="Akhremchuk A.E."/>
            <person name="Miamin V.E."/>
        </authorList>
    </citation>
    <scope>NUCLEOTIDE SEQUENCE</scope>
    <source>
        <strain evidence="2">3prime</strain>
    </source>
</reference>
<dbReference type="RefSeq" id="WP_053193714.1">
    <property type="nucleotide sequence ID" value="NZ_CP072011.1"/>
</dbReference>
<keyword evidence="1" id="KW-0812">Transmembrane</keyword>
<reference evidence="2" key="1">
    <citation type="book" date="2019" name="MICROBIAL BIOTECHNOLOGY" publisher="Unknown Publisher">
        <title>Optimization of recombineering for directed mutagenesis of bacteria Pseudomonas corrugata 3'.</title>
        <authorList>
            <person name="Buinitskaja S.V."/>
            <person name="Pilipenok N."/>
            <person name="Valentovich L.N."/>
        </authorList>
    </citation>
    <scope>NUCLEOTIDE SEQUENCE</scope>
    <source>
        <strain evidence="2">3prime</strain>
    </source>
</reference>
<keyword evidence="1" id="KW-0472">Membrane</keyword>
<feature type="transmembrane region" description="Helical" evidence="1">
    <location>
        <begin position="20"/>
        <end position="39"/>
    </location>
</feature>
<keyword evidence="1" id="KW-1133">Transmembrane helix</keyword>
<gene>
    <name evidence="2" type="ORF">C4C32_11875</name>
</gene>
<dbReference type="AlphaFoldDB" id="A0A8B6UXC4"/>
<dbReference type="EMBL" id="CP072011">
    <property type="protein sequence ID" value="QTH16551.1"/>
    <property type="molecule type" value="Genomic_DNA"/>
</dbReference>
<proteinExistence type="predicted"/>